<evidence type="ECO:0000313" key="5">
    <source>
        <dbReference type="Proteomes" id="UP000677913"/>
    </source>
</evidence>
<comment type="caution">
    <text evidence="4">The sequence shown here is derived from an EMBL/GenBank/DDBJ whole genome shotgun (WGS) entry which is preliminary data.</text>
</comment>
<proteinExistence type="predicted"/>
<comment type="cofactor">
    <cofactor evidence="1">
        <name>pyridoxal 5'-phosphate</name>
        <dbReference type="ChEBI" id="CHEBI:597326"/>
    </cofactor>
</comment>
<keyword evidence="5" id="KW-1185">Reference proteome</keyword>
<feature type="domain" description="Tryptophan synthase beta chain-like PALP" evidence="3">
    <location>
        <begin position="88"/>
        <end position="205"/>
    </location>
</feature>
<dbReference type="InterPro" id="IPR001926">
    <property type="entry name" value="TrpB-like_PALP"/>
</dbReference>
<organism evidence="4 5">
    <name type="scientific">Actinocrinis puniceicyclus</name>
    <dbReference type="NCBI Taxonomy" id="977794"/>
    <lineage>
        <taxon>Bacteria</taxon>
        <taxon>Bacillati</taxon>
        <taxon>Actinomycetota</taxon>
        <taxon>Actinomycetes</taxon>
        <taxon>Catenulisporales</taxon>
        <taxon>Actinospicaceae</taxon>
        <taxon>Actinocrinis</taxon>
    </lineage>
</organism>
<dbReference type="Pfam" id="PF00291">
    <property type="entry name" value="PALP"/>
    <property type="match status" value="1"/>
</dbReference>
<dbReference type="EMBL" id="JAGSXH010000092">
    <property type="protein sequence ID" value="MBS2965601.1"/>
    <property type="molecule type" value="Genomic_DNA"/>
</dbReference>
<gene>
    <name evidence="4" type="ORF">KGA66_21300</name>
</gene>
<evidence type="ECO:0000259" key="3">
    <source>
        <dbReference type="Pfam" id="PF00291"/>
    </source>
</evidence>
<dbReference type="GO" id="GO:1901605">
    <property type="term" value="P:alpha-amino acid metabolic process"/>
    <property type="evidence" value="ECO:0007669"/>
    <property type="project" value="UniProtKB-ARBA"/>
</dbReference>
<protein>
    <submittedName>
        <fullName evidence="4">Pyridoxal-phosphate dependent enzyme</fullName>
    </submittedName>
</protein>
<name>A0A8J8BEX4_9ACTN</name>
<sequence>MTITPTLPALTESAAFGRAVALSCRECGERVELGPEYVCESCFGPLEVAYDFGKVTREQIERGPNSIWRYAPLLPVPVDVASRPNLNPGATRLVRAENLARALGLRSLHVKDDSGNPTHSFKDRVVAIALEAARSFGFGTLSCSSTGNLAGAVAAAAARAGLDSCVFIPAGLETGKVVMAAVYGGRLVAIDGTYDDVNRFCSELIGSAAVSYTLLTLPTTDRV</sequence>
<dbReference type="Proteomes" id="UP000677913">
    <property type="component" value="Unassembled WGS sequence"/>
</dbReference>
<reference evidence="4" key="1">
    <citation type="submission" date="2021-04" db="EMBL/GenBank/DDBJ databases">
        <title>Genome based classification of Actinospica acidithermotolerans sp. nov., an actinobacterium isolated from an Indonesian hot spring.</title>
        <authorList>
            <person name="Kusuma A.B."/>
            <person name="Putra K.E."/>
            <person name="Nafisah S."/>
            <person name="Loh J."/>
            <person name="Nouioui I."/>
            <person name="Goodfellow M."/>
        </authorList>
    </citation>
    <scope>NUCLEOTIDE SEQUENCE</scope>
    <source>
        <strain evidence="4">DSM 45618</strain>
    </source>
</reference>
<accession>A0A8J8BEX4</accession>
<dbReference type="InterPro" id="IPR036052">
    <property type="entry name" value="TrpB-like_PALP_sf"/>
</dbReference>
<dbReference type="AlphaFoldDB" id="A0A8J8BEX4"/>
<evidence type="ECO:0000313" key="4">
    <source>
        <dbReference type="EMBL" id="MBS2965601.1"/>
    </source>
</evidence>
<evidence type="ECO:0000256" key="2">
    <source>
        <dbReference type="ARBA" id="ARBA00022898"/>
    </source>
</evidence>
<dbReference type="SUPFAM" id="SSF53686">
    <property type="entry name" value="Tryptophan synthase beta subunit-like PLP-dependent enzymes"/>
    <property type="match status" value="1"/>
</dbReference>
<keyword evidence="2" id="KW-0663">Pyridoxal phosphate</keyword>
<dbReference type="Gene3D" id="3.40.50.1100">
    <property type="match status" value="2"/>
</dbReference>
<evidence type="ECO:0000256" key="1">
    <source>
        <dbReference type="ARBA" id="ARBA00001933"/>
    </source>
</evidence>